<name>A0A3S0L1H4_9PROT</name>
<dbReference type="CDD" id="cd07043">
    <property type="entry name" value="STAS_anti-anti-sigma_factors"/>
    <property type="match status" value="1"/>
</dbReference>
<comment type="similarity">
    <text evidence="1 2">Belongs to the anti-sigma-factor antagonist family.</text>
</comment>
<keyword evidence="5" id="KW-1185">Reference proteome</keyword>
<sequence length="101" mass="11249">MNYTVRDQAGVREVELRGQLTFEANDAFRQIIDGMEKDGIVECVLNLGGLDFIDSAGLGLLVLANNAGNRVSVQLKMKHPRGQVRDMIEISEFHTIIPCEF</sequence>
<dbReference type="PANTHER" id="PTHR33495:SF2">
    <property type="entry name" value="ANTI-SIGMA FACTOR ANTAGONIST TM_1081-RELATED"/>
    <property type="match status" value="1"/>
</dbReference>
<reference evidence="4 5" key="1">
    <citation type="submission" date="2018-12" db="EMBL/GenBank/DDBJ databases">
        <authorList>
            <person name="Yang Y."/>
        </authorList>
    </citation>
    <scope>NUCLEOTIDE SEQUENCE [LARGE SCALE GENOMIC DNA]</scope>
    <source>
        <strain evidence="4 5">L-25-5w-1</strain>
    </source>
</reference>
<dbReference type="RefSeq" id="WP_126611257.1">
    <property type="nucleotide sequence ID" value="NZ_JBHUCY010000008.1"/>
</dbReference>
<dbReference type="InterPro" id="IPR003658">
    <property type="entry name" value="Anti-sigma_ant"/>
</dbReference>
<protein>
    <recommendedName>
        <fullName evidence="2">Anti-sigma factor antagonist</fullName>
    </recommendedName>
</protein>
<dbReference type="NCBIfam" id="TIGR00377">
    <property type="entry name" value="ant_ant_sig"/>
    <property type="match status" value="1"/>
</dbReference>
<organism evidence="4 5">
    <name type="scientific">Azospirillum griseum</name>
    <dbReference type="NCBI Taxonomy" id="2496639"/>
    <lineage>
        <taxon>Bacteria</taxon>
        <taxon>Pseudomonadati</taxon>
        <taxon>Pseudomonadota</taxon>
        <taxon>Alphaproteobacteria</taxon>
        <taxon>Rhodospirillales</taxon>
        <taxon>Azospirillaceae</taxon>
        <taxon>Azospirillum</taxon>
    </lineage>
</organism>
<dbReference type="PROSITE" id="PS50801">
    <property type="entry name" value="STAS"/>
    <property type="match status" value="1"/>
</dbReference>
<dbReference type="InterPro" id="IPR002645">
    <property type="entry name" value="STAS_dom"/>
</dbReference>
<dbReference type="GO" id="GO:0043856">
    <property type="term" value="F:anti-sigma factor antagonist activity"/>
    <property type="evidence" value="ECO:0007669"/>
    <property type="project" value="InterPro"/>
</dbReference>
<evidence type="ECO:0000313" key="4">
    <source>
        <dbReference type="EMBL" id="RTR24372.1"/>
    </source>
</evidence>
<accession>A0A3S0L1H4</accession>
<dbReference type="EMBL" id="RXMA01000001">
    <property type="protein sequence ID" value="RTR24372.1"/>
    <property type="molecule type" value="Genomic_DNA"/>
</dbReference>
<dbReference type="Proteomes" id="UP000277007">
    <property type="component" value="Unassembled WGS sequence"/>
</dbReference>
<comment type="caution">
    <text evidence="4">The sequence shown here is derived from an EMBL/GenBank/DDBJ whole genome shotgun (WGS) entry which is preliminary data.</text>
</comment>
<feature type="domain" description="STAS" evidence="3">
    <location>
        <begin position="1"/>
        <end position="101"/>
    </location>
</feature>
<dbReference type="SUPFAM" id="SSF52091">
    <property type="entry name" value="SpoIIaa-like"/>
    <property type="match status" value="1"/>
</dbReference>
<proteinExistence type="inferred from homology"/>
<dbReference type="Pfam" id="PF01740">
    <property type="entry name" value="STAS"/>
    <property type="match status" value="1"/>
</dbReference>
<dbReference type="Gene3D" id="3.30.750.24">
    <property type="entry name" value="STAS domain"/>
    <property type="match status" value="1"/>
</dbReference>
<evidence type="ECO:0000256" key="1">
    <source>
        <dbReference type="ARBA" id="ARBA00009013"/>
    </source>
</evidence>
<dbReference type="AlphaFoldDB" id="A0A3S0L1H4"/>
<gene>
    <name evidence="4" type="ORF">EJ903_00950</name>
</gene>
<dbReference type="InterPro" id="IPR036513">
    <property type="entry name" value="STAS_dom_sf"/>
</dbReference>
<dbReference type="PANTHER" id="PTHR33495">
    <property type="entry name" value="ANTI-SIGMA FACTOR ANTAGONIST TM_1081-RELATED-RELATED"/>
    <property type="match status" value="1"/>
</dbReference>
<evidence type="ECO:0000313" key="5">
    <source>
        <dbReference type="Proteomes" id="UP000277007"/>
    </source>
</evidence>
<dbReference type="OrthoDB" id="7306247at2"/>
<evidence type="ECO:0000256" key="2">
    <source>
        <dbReference type="RuleBase" id="RU003749"/>
    </source>
</evidence>
<evidence type="ECO:0000259" key="3">
    <source>
        <dbReference type="PROSITE" id="PS50801"/>
    </source>
</evidence>